<dbReference type="Pfam" id="PF00815">
    <property type="entry name" value="Histidinol_dh"/>
    <property type="match status" value="1"/>
</dbReference>
<feature type="binding site" evidence="12 15">
    <location>
        <position position="128"/>
    </location>
    <ligand>
        <name>NAD(+)</name>
        <dbReference type="ChEBI" id="CHEBI:57540"/>
    </ligand>
</feature>
<protein>
    <recommendedName>
        <fullName evidence="5 12">Histidinol dehydrogenase</fullName>
        <shortName evidence="12">HDH</shortName>
        <ecNumber evidence="4 12">1.1.1.23</ecNumber>
    </recommendedName>
</protein>
<dbReference type="PANTHER" id="PTHR21256">
    <property type="entry name" value="HISTIDINOL DEHYDROGENASE HDH"/>
    <property type="match status" value="1"/>
</dbReference>
<keyword evidence="7 12" id="KW-0862">Zinc</keyword>
<dbReference type="GO" id="GO:0008270">
    <property type="term" value="F:zinc ion binding"/>
    <property type="evidence" value="ECO:0007669"/>
    <property type="project" value="UniProtKB-UniRule"/>
</dbReference>
<dbReference type="PROSITE" id="PS00611">
    <property type="entry name" value="HISOL_DEHYDROGENASE"/>
    <property type="match status" value="1"/>
</dbReference>
<feature type="binding site" evidence="12 17">
    <location>
        <position position="428"/>
    </location>
    <ligand>
        <name>Zn(2+)</name>
        <dbReference type="ChEBI" id="CHEBI:29105"/>
    </ligand>
</feature>
<feature type="binding site" evidence="12 16">
    <location>
        <position position="244"/>
    </location>
    <ligand>
        <name>substrate</name>
    </ligand>
</feature>
<dbReference type="GO" id="GO:0005829">
    <property type="term" value="C:cytosol"/>
    <property type="evidence" value="ECO:0007669"/>
    <property type="project" value="TreeGrafter"/>
</dbReference>
<dbReference type="EC" id="1.1.1.23" evidence="4 12"/>
<comment type="caution">
    <text evidence="19">The sequence shown here is derived from an EMBL/GenBank/DDBJ whole genome shotgun (WGS) entry which is preliminary data.</text>
</comment>
<feature type="binding site" evidence="12 16">
    <location>
        <position position="266"/>
    </location>
    <ligand>
        <name>substrate</name>
    </ligand>
</feature>
<dbReference type="EMBL" id="JACBZP010000001">
    <property type="protein sequence ID" value="NYI68144.1"/>
    <property type="molecule type" value="Genomic_DNA"/>
</dbReference>
<feature type="binding site" evidence="12 17">
    <location>
        <position position="266"/>
    </location>
    <ligand>
        <name>Zn(2+)</name>
        <dbReference type="ChEBI" id="CHEBI:29105"/>
    </ligand>
</feature>
<evidence type="ECO:0000313" key="19">
    <source>
        <dbReference type="EMBL" id="NYI68144.1"/>
    </source>
</evidence>
<dbReference type="InterPro" id="IPR001692">
    <property type="entry name" value="Histidinol_DH_CS"/>
</dbReference>
<evidence type="ECO:0000256" key="13">
    <source>
        <dbReference type="PIRNR" id="PIRNR000099"/>
    </source>
</evidence>
<feature type="active site" description="Proton acceptor" evidence="12 14">
    <location>
        <position position="336"/>
    </location>
</feature>
<dbReference type="UniPathway" id="UPA00031">
    <property type="reaction ID" value="UER00014"/>
</dbReference>
<evidence type="ECO:0000256" key="1">
    <source>
        <dbReference type="ARBA" id="ARBA00003850"/>
    </source>
</evidence>
<reference evidence="19 20" key="1">
    <citation type="submission" date="2020-07" db="EMBL/GenBank/DDBJ databases">
        <title>Sequencing the genomes of 1000 actinobacteria strains.</title>
        <authorList>
            <person name="Klenk H.-P."/>
        </authorList>
    </citation>
    <scope>NUCLEOTIDE SEQUENCE [LARGE SCALE GENOMIC DNA]</scope>
    <source>
        <strain evidence="19 20">DSM 26341</strain>
    </source>
</reference>
<evidence type="ECO:0000256" key="2">
    <source>
        <dbReference type="ARBA" id="ARBA00004940"/>
    </source>
</evidence>
<keyword evidence="8 12" id="KW-0560">Oxidoreductase</keyword>
<sequence>MRRLDLSGSTLDRRTLRAVMPRAGSDVFAATTAVKPMLEEIRHRGLAAIAEYTARFDGPAPAEPRVPDALLKEALDALDADVRDALRESIRRARIVHEAQRRDDVTVSVEPGAQVTERWLPVERVGLYVPGGLAVYPSSVIMNVVPAQVAGVESLAIASPPQREFGGYPHPTILAAAELLGVRDVYAIGGAQAVAAFAYGYDATADAAALDPVDLITGPGNAYVAAAKNAVRDLVGIDAIAGPTEIAVIADDSADPDYVAADLISQAEHDPQASSVLVTASAGLADAVEAAVERRVPRTKHVDRVTAALGGPQSAIVTVDTPDAAIAVINAYAGEHVEVHTVDATDVAARIVNAGAVFIGSHSPVSLGDYCAGSNHVLPTSGTATHESGLSVQSFLKGTHLIEYSPEALRTVARHVVTLAEAEDLPAHGEAVTARMEN</sequence>
<gene>
    <name evidence="12" type="primary">hisD</name>
    <name evidence="19" type="ORF">BJY26_002450</name>
</gene>
<keyword evidence="6 12" id="KW-0479">Metal-binding</keyword>
<organism evidence="19 20">
    <name type="scientific">Spelaeicoccus albus</name>
    <dbReference type="NCBI Taxonomy" id="1280376"/>
    <lineage>
        <taxon>Bacteria</taxon>
        <taxon>Bacillati</taxon>
        <taxon>Actinomycetota</taxon>
        <taxon>Actinomycetes</taxon>
        <taxon>Micrococcales</taxon>
        <taxon>Brevibacteriaceae</taxon>
        <taxon>Spelaeicoccus</taxon>
    </lineage>
</organism>
<dbReference type="Gene3D" id="3.40.50.1980">
    <property type="entry name" value="Nitrogenase molybdenum iron protein domain"/>
    <property type="match status" value="2"/>
</dbReference>
<feature type="binding site" evidence="12 17">
    <location>
        <position position="269"/>
    </location>
    <ligand>
        <name>Zn(2+)</name>
        <dbReference type="ChEBI" id="CHEBI:29105"/>
    </ligand>
</feature>
<comment type="pathway">
    <text evidence="2 12">Amino-acid biosynthesis; L-histidine biosynthesis; L-histidine from 5-phospho-alpha-D-ribose 1-diphosphate: step 9/9.</text>
</comment>
<dbReference type="GO" id="GO:0000105">
    <property type="term" value="P:L-histidine biosynthetic process"/>
    <property type="evidence" value="ECO:0007669"/>
    <property type="project" value="UniProtKB-UniRule"/>
</dbReference>
<dbReference type="InterPro" id="IPR022695">
    <property type="entry name" value="Histidinol_DH_monofunct"/>
</dbReference>
<evidence type="ECO:0000256" key="17">
    <source>
        <dbReference type="PIRSR" id="PIRSR000099-4"/>
    </source>
</evidence>
<dbReference type="HAMAP" id="MF_01024">
    <property type="entry name" value="HisD"/>
    <property type="match status" value="1"/>
</dbReference>
<evidence type="ECO:0000256" key="4">
    <source>
        <dbReference type="ARBA" id="ARBA00012965"/>
    </source>
</evidence>
<keyword evidence="12" id="KW-0028">Amino-acid biosynthesis</keyword>
<evidence type="ECO:0000256" key="9">
    <source>
        <dbReference type="ARBA" id="ARBA00023027"/>
    </source>
</evidence>
<evidence type="ECO:0000313" key="20">
    <source>
        <dbReference type="Proteomes" id="UP000539111"/>
    </source>
</evidence>
<evidence type="ECO:0000256" key="14">
    <source>
        <dbReference type="PIRSR" id="PIRSR000099-1"/>
    </source>
</evidence>
<comment type="catalytic activity">
    <reaction evidence="11 12">
        <text>L-histidinol + 2 NAD(+) + H2O = L-histidine + 2 NADH + 3 H(+)</text>
        <dbReference type="Rhea" id="RHEA:20641"/>
        <dbReference type="ChEBI" id="CHEBI:15377"/>
        <dbReference type="ChEBI" id="CHEBI:15378"/>
        <dbReference type="ChEBI" id="CHEBI:57540"/>
        <dbReference type="ChEBI" id="CHEBI:57595"/>
        <dbReference type="ChEBI" id="CHEBI:57699"/>
        <dbReference type="ChEBI" id="CHEBI:57945"/>
        <dbReference type="EC" id="1.1.1.23"/>
    </reaction>
</comment>
<dbReference type="SUPFAM" id="SSF53720">
    <property type="entry name" value="ALDH-like"/>
    <property type="match status" value="1"/>
</dbReference>
<comment type="similarity">
    <text evidence="3 12 13 18">Belongs to the histidinol dehydrogenase family.</text>
</comment>
<feature type="binding site" evidence="12 15">
    <location>
        <position position="192"/>
    </location>
    <ligand>
        <name>NAD(+)</name>
        <dbReference type="ChEBI" id="CHEBI:57540"/>
    </ligand>
</feature>
<comment type="cofactor">
    <cofactor evidence="12 17">
        <name>Zn(2+)</name>
        <dbReference type="ChEBI" id="CHEBI:29105"/>
    </cofactor>
    <text evidence="12 17">Binds 1 zinc ion per subunit.</text>
</comment>
<evidence type="ECO:0000256" key="6">
    <source>
        <dbReference type="ARBA" id="ARBA00022723"/>
    </source>
</evidence>
<evidence type="ECO:0000256" key="11">
    <source>
        <dbReference type="ARBA" id="ARBA00049489"/>
    </source>
</evidence>
<feature type="binding site" evidence="12 16">
    <location>
        <position position="369"/>
    </location>
    <ligand>
        <name>substrate</name>
    </ligand>
</feature>
<dbReference type="InterPro" id="IPR016161">
    <property type="entry name" value="Ald_DH/histidinol_DH"/>
</dbReference>
<dbReference type="Proteomes" id="UP000539111">
    <property type="component" value="Unassembled WGS sequence"/>
</dbReference>
<dbReference type="GO" id="GO:0051287">
    <property type="term" value="F:NAD binding"/>
    <property type="evidence" value="ECO:0007669"/>
    <property type="project" value="InterPro"/>
</dbReference>
<evidence type="ECO:0000256" key="12">
    <source>
        <dbReference type="HAMAP-Rule" id="MF_01024"/>
    </source>
</evidence>
<comment type="function">
    <text evidence="1 12">Catalyzes the sequential NAD-dependent oxidations of L-histidinol to L-histidinaldehyde and then to L-histidine.</text>
</comment>
<dbReference type="FunFam" id="3.40.50.1980:FF:000001">
    <property type="entry name" value="Histidinol dehydrogenase"/>
    <property type="match status" value="1"/>
</dbReference>
<name>A0A7Z0D3E3_9MICO</name>
<dbReference type="PANTHER" id="PTHR21256:SF2">
    <property type="entry name" value="HISTIDINE BIOSYNTHESIS TRIFUNCTIONAL PROTEIN"/>
    <property type="match status" value="1"/>
</dbReference>
<proteinExistence type="inferred from homology"/>
<dbReference type="InterPro" id="IPR012131">
    <property type="entry name" value="Hstdl_DH"/>
</dbReference>
<evidence type="ECO:0000256" key="8">
    <source>
        <dbReference type="ARBA" id="ARBA00023002"/>
    </source>
</evidence>
<accession>A0A7Z0D3E3</accession>
<evidence type="ECO:0000256" key="3">
    <source>
        <dbReference type="ARBA" id="ARBA00010178"/>
    </source>
</evidence>
<dbReference type="PIRSF" id="PIRSF000099">
    <property type="entry name" value="Histidinol_dh"/>
    <property type="match status" value="1"/>
</dbReference>
<feature type="binding site" evidence="12 16">
    <location>
        <position position="269"/>
    </location>
    <ligand>
        <name>substrate</name>
    </ligand>
</feature>
<dbReference type="Gene3D" id="1.20.5.1300">
    <property type="match status" value="1"/>
</dbReference>
<keyword evidence="10 12" id="KW-0368">Histidine biosynthesis</keyword>
<feature type="binding site" evidence="12 17">
    <location>
        <position position="369"/>
    </location>
    <ligand>
        <name>Zn(2+)</name>
        <dbReference type="ChEBI" id="CHEBI:29105"/>
    </ligand>
</feature>
<dbReference type="AlphaFoldDB" id="A0A7Z0D3E3"/>
<dbReference type="GO" id="GO:0004399">
    <property type="term" value="F:histidinol dehydrogenase activity"/>
    <property type="evidence" value="ECO:0007669"/>
    <property type="project" value="UniProtKB-UniRule"/>
</dbReference>
<evidence type="ECO:0000256" key="5">
    <source>
        <dbReference type="ARBA" id="ARBA00016531"/>
    </source>
</evidence>
<evidence type="ECO:0000256" key="18">
    <source>
        <dbReference type="RuleBase" id="RU004175"/>
    </source>
</evidence>
<feature type="binding site" evidence="12 16">
    <location>
        <position position="336"/>
    </location>
    <ligand>
        <name>substrate</name>
    </ligand>
</feature>
<keyword evidence="9 12" id="KW-0520">NAD</keyword>
<dbReference type="CDD" id="cd06572">
    <property type="entry name" value="Histidinol_dh"/>
    <property type="match status" value="1"/>
</dbReference>
<feature type="binding site" evidence="12 15">
    <location>
        <position position="221"/>
    </location>
    <ligand>
        <name>NAD(+)</name>
        <dbReference type="ChEBI" id="CHEBI:57540"/>
    </ligand>
</feature>
<evidence type="ECO:0000256" key="16">
    <source>
        <dbReference type="PIRSR" id="PIRSR000099-3"/>
    </source>
</evidence>
<keyword evidence="20" id="KW-1185">Reference proteome</keyword>
<dbReference type="NCBIfam" id="TIGR00069">
    <property type="entry name" value="hisD"/>
    <property type="match status" value="1"/>
</dbReference>
<evidence type="ECO:0000256" key="7">
    <source>
        <dbReference type="ARBA" id="ARBA00022833"/>
    </source>
</evidence>
<evidence type="ECO:0000256" key="15">
    <source>
        <dbReference type="PIRSR" id="PIRSR000099-2"/>
    </source>
</evidence>
<feature type="binding site" evidence="12 16">
    <location>
        <position position="423"/>
    </location>
    <ligand>
        <name>substrate</name>
    </ligand>
</feature>
<dbReference type="PRINTS" id="PR00083">
    <property type="entry name" value="HOLDHDRGNASE"/>
</dbReference>
<feature type="binding site" evidence="12 16">
    <location>
        <position position="428"/>
    </location>
    <ligand>
        <name>substrate</name>
    </ligand>
</feature>
<feature type="active site" description="Proton acceptor" evidence="12 14">
    <location>
        <position position="335"/>
    </location>
</feature>
<evidence type="ECO:0000256" key="10">
    <source>
        <dbReference type="ARBA" id="ARBA00023102"/>
    </source>
</evidence>